<name>A0ABV9LKH8_9ACTN</name>
<feature type="compositionally biased region" description="Gly residues" evidence="1">
    <location>
        <begin position="495"/>
        <end position="505"/>
    </location>
</feature>
<dbReference type="SUPFAM" id="SSF52540">
    <property type="entry name" value="P-loop containing nucleoside triphosphate hydrolases"/>
    <property type="match status" value="1"/>
</dbReference>
<feature type="region of interest" description="Disordered" evidence="1">
    <location>
        <begin position="490"/>
        <end position="544"/>
    </location>
</feature>
<keyword evidence="4" id="KW-1185">Reference proteome</keyword>
<dbReference type="Pfam" id="PF00350">
    <property type="entry name" value="Dynamin_N"/>
    <property type="match status" value="1"/>
</dbReference>
<dbReference type="EMBL" id="JBHSGR010000010">
    <property type="protein sequence ID" value="MFC4693973.1"/>
    <property type="molecule type" value="Genomic_DNA"/>
</dbReference>
<dbReference type="Gene3D" id="3.40.50.300">
    <property type="entry name" value="P-loop containing nucleotide triphosphate hydrolases"/>
    <property type="match status" value="1"/>
</dbReference>
<comment type="caution">
    <text evidence="3">The sequence shown here is derived from an EMBL/GenBank/DDBJ whole genome shotgun (WGS) entry which is preliminary data.</text>
</comment>
<reference evidence="4" key="1">
    <citation type="journal article" date="2019" name="Int. J. Syst. Evol. Microbiol.">
        <title>The Global Catalogue of Microorganisms (GCM) 10K type strain sequencing project: providing services to taxonomists for standard genome sequencing and annotation.</title>
        <authorList>
            <consortium name="The Broad Institute Genomics Platform"/>
            <consortium name="The Broad Institute Genome Sequencing Center for Infectious Disease"/>
            <person name="Wu L."/>
            <person name="Ma J."/>
        </authorList>
    </citation>
    <scope>NUCLEOTIDE SEQUENCE [LARGE SCALE GENOMIC DNA]</scope>
    <source>
        <strain evidence="4">CCUG 62763</strain>
    </source>
</reference>
<evidence type="ECO:0000256" key="1">
    <source>
        <dbReference type="SAM" id="MobiDB-lite"/>
    </source>
</evidence>
<organism evidence="3 4">
    <name type="scientific">Geodermatophilus arenarius</name>
    <dbReference type="NCBI Taxonomy" id="1137990"/>
    <lineage>
        <taxon>Bacteria</taxon>
        <taxon>Bacillati</taxon>
        <taxon>Actinomycetota</taxon>
        <taxon>Actinomycetes</taxon>
        <taxon>Geodermatophilales</taxon>
        <taxon>Geodermatophilaceae</taxon>
        <taxon>Geodermatophilus</taxon>
    </lineage>
</organism>
<dbReference type="InterPro" id="IPR027417">
    <property type="entry name" value="P-loop_NTPase"/>
</dbReference>
<protein>
    <submittedName>
        <fullName evidence="3">Dynamin family protein</fullName>
    </submittedName>
</protein>
<sequence>MTGPAALDDVRALLDDALTRWGGVPDAAGRLAAARRRLDEPLRVAIVGRVKAGKSTLLNALVGARVAPTDAGECTRVVTEYRHGATPRVVLRGRDGAARDLPVRRDGGGLQLDLAGTAPEDVATLVVDWPSPDLLAATLVDTPGTGSLSTGTSDRTHAFLGTDAGLAGADAIVHLTRRPQPDDLAVLSAFQAATGATGTLTTTITVLSRADELGAGRIDALHAAEAAARRMSADPALRAVSSAVVPVAGRLALAGRTLRHGDLVALRSLAAADPAAVTGMLLTADRFSRPETPVPLSAEVRAGLLDRLGLFGVRLSVALVRAGIGDADALAAELLRRSGLVELQRLLHVHFTARGGPVRAAAALRLVESLLEEHPVDGAEAVRAEVERIRLAGDDLAELALLARTRAPGGPLPAALAAEGERLLGATDTTPAARLGLPADTPPAALRTEALQALRRWREAAADPLADRAAADAADVVVRSVEGVLAALDAAPGSAGAGPGPGGAGEQRDRDQQEQPGRRDQRDPVEVGVPRRGALRHVEDQQGR</sequence>
<evidence type="ECO:0000313" key="4">
    <source>
        <dbReference type="Proteomes" id="UP001596025"/>
    </source>
</evidence>
<evidence type="ECO:0000259" key="2">
    <source>
        <dbReference type="Pfam" id="PF00350"/>
    </source>
</evidence>
<evidence type="ECO:0000313" key="3">
    <source>
        <dbReference type="EMBL" id="MFC4693973.1"/>
    </source>
</evidence>
<feature type="compositionally biased region" description="Basic and acidic residues" evidence="1">
    <location>
        <begin position="506"/>
        <end position="525"/>
    </location>
</feature>
<proteinExistence type="predicted"/>
<feature type="domain" description="Dynamin N-terminal" evidence="2">
    <location>
        <begin position="44"/>
        <end position="158"/>
    </location>
</feature>
<dbReference type="Proteomes" id="UP001596025">
    <property type="component" value="Unassembled WGS sequence"/>
</dbReference>
<dbReference type="InterPro" id="IPR045063">
    <property type="entry name" value="Dynamin_N"/>
</dbReference>
<accession>A0ABV9LKH8</accession>
<gene>
    <name evidence="3" type="ORF">ACFO3M_11315</name>
</gene>
<dbReference type="RefSeq" id="WP_387988690.1">
    <property type="nucleotide sequence ID" value="NZ_JBHSGR010000010.1"/>
</dbReference>